<dbReference type="Gene3D" id="3.40.50.410">
    <property type="entry name" value="von Willebrand factor, type A domain"/>
    <property type="match status" value="1"/>
</dbReference>
<dbReference type="InterPro" id="IPR036465">
    <property type="entry name" value="vWFA_dom_sf"/>
</dbReference>
<gene>
    <name evidence="2" type="ORF">C8N32_10194</name>
</gene>
<dbReference type="AlphaFoldDB" id="A0A2T5BWA5"/>
<sequence>MRLLSLMALLPAPAEAACRLALLLALDVSSSVDGREDALQRAGLARALTTPRVERAFLAVPGTPVALSVYEWSGRYQQHTILDWTLVDSPAALRAAAAKVAHSSRRAEDFPTAMGYAIGHAAQIFDRAPDCLFRTLDISGDGITNDGFPPALAYAHFPLENTTVNGLAIGVGENGAALLGYFQDQVIKGPGAFVEQARDYNDFANAMQRKLLRELVPPVLGWIGDRAIP</sequence>
<dbReference type="SUPFAM" id="SSF53300">
    <property type="entry name" value="vWA-like"/>
    <property type="match status" value="1"/>
</dbReference>
<name>A0A2T5BWA5_9RHOB</name>
<keyword evidence="3" id="KW-1185">Reference proteome</keyword>
<dbReference type="Proteomes" id="UP000243859">
    <property type="component" value="Unassembled WGS sequence"/>
</dbReference>
<dbReference type="Pfam" id="PF06707">
    <property type="entry name" value="DUF1194"/>
    <property type="match status" value="1"/>
</dbReference>
<reference evidence="2 3" key="1">
    <citation type="submission" date="2018-04" db="EMBL/GenBank/DDBJ databases">
        <title>Genomic Encyclopedia of Archaeal and Bacterial Type Strains, Phase II (KMG-II): from individual species to whole genera.</title>
        <authorList>
            <person name="Goeker M."/>
        </authorList>
    </citation>
    <scope>NUCLEOTIDE SEQUENCE [LARGE SCALE GENOMIC DNA]</scope>
    <source>
        <strain evidence="2 3">DSM 18064</strain>
    </source>
</reference>
<protein>
    <submittedName>
        <fullName evidence="2">Uncharacterized protein DUF1194</fullName>
    </submittedName>
</protein>
<evidence type="ECO:0000313" key="3">
    <source>
        <dbReference type="Proteomes" id="UP000243859"/>
    </source>
</evidence>
<accession>A0A2T5BWA5</accession>
<evidence type="ECO:0000256" key="1">
    <source>
        <dbReference type="SAM" id="SignalP"/>
    </source>
</evidence>
<feature type="signal peptide" evidence="1">
    <location>
        <begin position="1"/>
        <end position="16"/>
    </location>
</feature>
<feature type="chain" id="PRO_5015462471" evidence="1">
    <location>
        <begin position="17"/>
        <end position="229"/>
    </location>
</feature>
<dbReference type="InterPro" id="IPR010607">
    <property type="entry name" value="DUF1194"/>
</dbReference>
<dbReference type="EMBL" id="QAAA01000001">
    <property type="protein sequence ID" value="PTN03900.1"/>
    <property type="molecule type" value="Genomic_DNA"/>
</dbReference>
<evidence type="ECO:0000313" key="2">
    <source>
        <dbReference type="EMBL" id="PTN03900.1"/>
    </source>
</evidence>
<comment type="caution">
    <text evidence="2">The sequence shown here is derived from an EMBL/GenBank/DDBJ whole genome shotgun (WGS) entry which is preliminary data.</text>
</comment>
<organism evidence="2 3">
    <name type="scientific">Rhodovulum imhoffii</name>
    <dbReference type="NCBI Taxonomy" id="365340"/>
    <lineage>
        <taxon>Bacteria</taxon>
        <taxon>Pseudomonadati</taxon>
        <taxon>Pseudomonadota</taxon>
        <taxon>Alphaproteobacteria</taxon>
        <taxon>Rhodobacterales</taxon>
        <taxon>Paracoccaceae</taxon>
        <taxon>Rhodovulum</taxon>
    </lineage>
</organism>
<proteinExistence type="predicted"/>
<keyword evidence="1" id="KW-0732">Signal</keyword>